<dbReference type="Proteomes" id="UP001215280">
    <property type="component" value="Unassembled WGS sequence"/>
</dbReference>
<gene>
    <name evidence="2" type="ORF">DFH07DRAFT_775288</name>
</gene>
<feature type="region of interest" description="Disordered" evidence="1">
    <location>
        <begin position="202"/>
        <end position="224"/>
    </location>
</feature>
<evidence type="ECO:0000313" key="3">
    <source>
        <dbReference type="Proteomes" id="UP001215280"/>
    </source>
</evidence>
<evidence type="ECO:0000256" key="1">
    <source>
        <dbReference type="SAM" id="MobiDB-lite"/>
    </source>
</evidence>
<organism evidence="2 3">
    <name type="scientific">Mycena maculata</name>
    <dbReference type="NCBI Taxonomy" id="230809"/>
    <lineage>
        <taxon>Eukaryota</taxon>
        <taxon>Fungi</taxon>
        <taxon>Dikarya</taxon>
        <taxon>Basidiomycota</taxon>
        <taxon>Agaricomycotina</taxon>
        <taxon>Agaricomycetes</taxon>
        <taxon>Agaricomycetidae</taxon>
        <taxon>Agaricales</taxon>
        <taxon>Marasmiineae</taxon>
        <taxon>Mycenaceae</taxon>
        <taxon>Mycena</taxon>
    </lineage>
</organism>
<reference evidence="2" key="1">
    <citation type="submission" date="2023-03" db="EMBL/GenBank/DDBJ databases">
        <title>Massive genome expansion in bonnet fungi (Mycena s.s.) driven by repeated elements and novel gene families across ecological guilds.</title>
        <authorList>
            <consortium name="Lawrence Berkeley National Laboratory"/>
            <person name="Harder C.B."/>
            <person name="Miyauchi S."/>
            <person name="Viragh M."/>
            <person name="Kuo A."/>
            <person name="Thoen E."/>
            <person name="Andreopoulos B."/>
            <person name="Lu D."/>
            <person name="Skrede I."/>
            <person name="Drula E."/>
            <person name="Henrissat B."/>
            <person name="Morin E."/>
            <person name="Kohler A."/>
            <person name="Barry K."/>
            <person name="LaButti K."/>
            <person name="Morin E."/>
            <person name="Salamov A."/>
            <person name="Lipzen A."/>
            <person name="Mereny Z."/>
            <person name="Hegedus B."/>
            <person name="Baldrian P."/>
            <person name="Stursova M."/>
            <person name="Weitz H."/>
            <person name="Taylor A."/>
            <person name="Grigoriev I.V."/>
            <person name="Nagy L.G."/>
            <person name="Martin F."/>
            <person name="Kauserud H."/>
        </authorList>
    </citation>
    <scope>NUCLEOTIDE SEQUENCE</scope>
    <source>
        <strain evidence="2">CBHHK188m</strain>
    </source>
</reference>
<dbReference type="AlphaFoldDB" id="A0AAD7IT33"/>
<comment type="caution">
    <text evidence="2">The sequence shown here is derived from an EMBL/GenBank/DDBJ whole genome shotgun (WGS) entry which is preliminary data.</text>
</comment>
<accession>A0AAD7IT33</accession>
<evidence type="ECO:0000313" key="2">
    <source>
        <dbReference type="EMBL" id="KAJ7749789.1"/>
    </source>
</evidence>
<keyword evidence="3" id="KW-1185">Reference proteome</keyword>
<name>A0AAD7IT33_9AGAR</name>
<dbReference type="EMBL" id="JARJLG010000084">
    <property type="protein sequence ID" value="KAJ7749789.1"/>
    <property type="molecule type" value="Genomic_DNA"/>
</dbReference>
<proteinExistence type="predicted"/>
<sequence length="346" mass="39388">MSKVTVLVEKTVQDVAYASNEHVRQHPGLQGTFQTYHPGEIKAPIDNTLTWTRILRDAWIKQWDYGNNWKAPISKPSRNHCQPTDVVQWPRLTQLNPVRAIAIIGLKWWRYLIVQKHFPARKAPLRTLGSAAAPERGVGRGDKWGAGVWIDARHQMCPPTQNDDECPVPCASSGRFHAMSFWSIDPDRATVILGGGREARLHRHPPDVAGSGGQTMPPHGRVLRDRNRWKPRNREVIDISSRRHEERDPSQSMGLTVIISCWDLRCTAGVLLKSRLQQTNKRTTSTERHIRFLGVRNKQNTNAPPRPRPFVEARKRLRVSVRKSPPSIPSIEFDIANRLAEFAGFH</sequence>
<protein>
    <submittedName>
        <fullName evidence="2">Uncharacterized protein</fullName>
    </submittedName>
</protein>